<dbReference type="Proteomes" id="UP001151760">
    <property type="component" value="Unassembled WGS sequence"/>
</dbReference>
<evidence type="ECO:0000313" key="1">
    <source>
        <dbReference type="EMBL" id="GJS89756.1"/>
    </source>
</evidence>
<comment type="caution">
    <text evidence="1">The sequence shown here is derived from an EMBL/GenBank/DDBJ whole genome shotgun (WGS) entry which is preliminary data.</text>
</comment>
<name>A0ABQ4ZJS7_9ASTR</name>
<keyword evidence="2" id="KW-1185">Reference proteome</keyword>
<gene>
    <name evidence="1" type="ORF">Tco_0772392</name>
</gene>
<protein>
    <submittedName>
        <fullName evidence="1">Uncharacterized protein</fullName>
    </submittedName>
</protein>
<accession>A0ABQ4ZJS7</accession>
<sequence>MHNNSSILHHYSPRWSPSSPDHPAIISNSVSVSGSNSCCLPSGLTKKLTPSIEISLPETPTCGYSTSCSQKVDYNLDLTSLSTSSKSYQNESSLQDLKDTATSPLSPWKKQEIHILNDIIVFYKKYGAYPFEDTKNMGKFYDEWTGRRGFCKNEDVLTV</sequence>
<reference evidence="1" key="2">
    <citation type="submission" date="2022-01" db="EMBL/GenBank/DDBJ databases">
        <authorList>
            <person name="Yamashiro T."/>
            <person name="Shiraishi A."/>
            <person name="Satake H."/>
            <person name="Nakayama K."/>
        </authorList>
    </citation>
    <scope>NUCLEOTIDE SEQUENCE</scope>
</reference>
<dbReference type="EMBL" id="BQNB010011375">
    <property type="protein sequence ID" value="GJS89756.1"/>
    <property type="molecule type" value="Genomic_DNA"/>
</dbReference>
<reference evidence="1" key="1">
    <citation type="journal article" date="2022" name="Int. J. Mol. Sci.">
        <title>Draft Genome of Tanacetum Coccineum: Genomic Comparison of Closely Related Tanacetum-Family Plants.</title>
        <authorList>
            <person name="Yamashiro T."/>
            <person name="Shiraishi A."/>
            <person name="Nakayama K."/>
            <person name="Satake H."/>
        </authorList>
    </citation>
    <scope>NUCLEOTIDE SEQUENCE</scope>
</reference>
<proteinExistence type="predicted"/>
<evidence type="ECO:0000313" key="2">
    <source>
        <dbReference type="Proteomes" id="UP001151760"/>
    </source>
</evidence>
<organism evidence="1 2">
    <name type="scientific">Tanacetum coccineum</name>
    <dbReference type="NCBI Taxonomy" id="301880"/>
    <lineage>
        <taxon>Eukaryota</taxon>
        <taxon>Viridiplantae</taxon>
        <taxon>Streptophyta</taxon>
        <taxon>Embryophyta</taxon>
        <taxon>Tracheophyta</taxon>
        <taxon>Spermatophyta</taxon>
        <taxon>Magnoliopsida</taxon>
        <taxon>eudicotyledons</taxon>
        <taxon>Gunneridae</taxon>
        <taxon>Pentapetalae</taxon>
        <taxon>asterids</taxon>
        <taxon>campanulids</taxon>
        <taxon>Asterales</taxon>
        <taxon>Asteraceae</taxon>
        <taxon>Asteroideae</taxon>
        <taxon>Anthemideae</taxon>
        <taxon>Anthemidinae</taxon>
        <taxon>Tanacetum</taxon>
    </lineage>
</organism>